<keyword evidence="2" id="KW-0560">Oxidoreductase</keyword>
<dbReference type="Gene3D" id="3.50.50.60">
    <property type="entry name" value="FAD/NAD(P)-binding domain"/>
    <property type="match status" value="1"/>
</dbReference>
<protein>
    <recommendedName>
        <fullName evidence="7">EthD domain-containing protein</fullName>
    </recommendedName>
</protein>
<gene>
    <name evidence="5" type="ORF">FANTH_3341</name>
</gene>
<dbReference type="InterPro" id="IPR009799">
    <property type="entry name" value="EthD_dom"/>
</dbReference>
<evidence type="ECO:0000259" key="3">
    <source>
        <dbReference type="Pfam" id="PF01266"/>
    </source>
</evidence>
<reference evidence="5 6" key="1">
    <citation type="journal article" date="2020" name="BMC Genomics">
        <title>Correction to: Identification and distribution of gene clusters required for synthesis of sphingolipid metabolism inhibitors in diverse species of the filamentous fungus Fusarium.</title>
        <authorList>
            <person name="Kim H.S."/>
            <person name="Lohmar J.M."/>
            <person name="Busman M."/>
            <person name="Brown D.W."/>
            <person name="Naumann T.A."/>
            <person name="Divon H.H."/>
            <person name="Lysoe E."/>
            <person name="Uhlig S."/>
            <person name="Proctor R.H."/>
        </authorList>
    </citation>
    <scope>NUCLEOTIDE SEQUENCE [LARGE SCALE GENOMIC DNA]</scope>
    <source>
        <strain evidence="5 6">NRRL 25214</strain>
    </source>
</reference>
<dbReference type="SUPFAM" id="SSF54909">
    <property type="entry name" value="Dimeric alpha+beta barrel"/>
    <property type="match status" value="1"/>
</dbReference>
<feature type="domain" description="FAD dependent oxidoreductase" evidence="3">
    <location>
        <begin position="296"/>
        <end position="628"/>
    </location>
</feature>
<dbReference type="InterPro" id="IPR006076">
    <property type="entry name" value="FAD-dep_OxRdtase"/>
</dbReference>
<comment type="similarity">
    <text evidence="1">Belongs to the tpcK family.</text>
</comment>
<evidence type="ECO:0000313" key="6">
    <source>
        <dbReference type="Proteomes" id="UP000573603"/>
    </source>
</evidence>
<evidence type="ECO:0008006" key="7">
    <source>
        <dbReference type="Google" id="ProtNLM"/>
    </source>
</evidence>
<dbReference type="PANTHER" id="PTHR13847:SF289">
    <property type="entry name" value="GLYCINE OXIDASE"/>
    <property type="match status" value="1"/>
</dbReference>
<name>A0A8H4ZT51_9HYPO</name>
<dbReference type="EMBL" id="JABEVY010000066">
    <property type="protein sequence ID" value="KAF5251731.1"/>
    <property type="molecule type" value="Genomic_DNA"/>
</dbReference>
<dbReference type="Proteomes" id="UP000573603">
    <property type="component" value="Unassembled WGS sequence"/>
</dbReference>
<feature type="domain" description="EthD" evidence="4">
    <location>
        <begin position="13"/>
        <end position="109"/>
    </location>
</feature>
<dbReference type="Pfam" id="PF01266">
    <property type="entry name" value="DAO"/>
    <property type="match status" value="1"/>
</dbReference>
<evidence type="ECO:0000256" key="1">
    <source>
        <dbReference type="ARBA" id="ARBA00005986"/>
    </source>
</evidence>
<dbReference type="PANTHER" id="PTHR13847">
    <property type="entry name" value="SARCOSINE DEHYDROGENASE-RELATED"/>
    <property type="match status" value="1"/>
</dbReference>
<keyword evidence="6" id="KW-1185">Reference proteome</keyword>
<dbReference type="Gene3D" id="3.30.9.10">
    <property type="entry name" value="D-Amino Acid Oxidase, subunit A, domain 2"/>
    <property type="match status" value="1"/>
</dbReference>
<dbReference type="SUPFAM" id="SSF51905">
    <property type="entry name" value="FAD/NAD(P)-binding domain"/>
    <property type="match status" value="1"/>
</dbReference>
<sequence length="649" mass="71292">MTHIKQIVAIRRKPGLTRQEFFDYHFQVHGRLSQGPSPDVTPSKYFQTHIQDAVYNHQEGRGVNANPWWGFSDDIVELYFQSEDHMKTCFSSQYAREHVGPDGVNFSDFATALPVTVQERVIPLHESENAPSEDIDTLSVSPVAMYYLTVTGDNTDDIITGFANSLQKFAGNQVRTLVANTPVELSLNPDAYFGSNPDRPKFNLIFSVQLHSNGGFAEVRKAQKEFEAAYGAKINLPNSWIAFGQRGLVLDQDKNIQFDLSRQPKLPARIDVNILSSSPSSHERPLGTMERSAQPHVIVVGGGIVGATIAWHLSHHTSVTIVAEDIGGPASKASFAWLNASSVSQKFYYDFRRRSLQRWRQIHAELPDLPISWSGSINWHKTTEVMAETESNLTAWGYKVANIKKPEISECEPFFEQSTLPDWALYYPREGSMEAHVVAQMLVESAGTRGNVKVIRATAKGLFKDNGIVAGVELASGEKVLGDHIVVAAGLGTVPFLATEGISVPITSVPALIVNSKPIKERLVSRVVNSKYLYIRQTSDGIIKAGCENPGDDPGDDPEATAHQVFSKVQSTLVGGDNLKFDHYTVGYKPTPRDGLPIIGPTGLEGVSVAVMHSGVTNAAIVGELLSKQIITGAMVPELDNFRLDRFKN</sequence>
<accession>A0A8H4ZT51</accession>
<evidence type="ECO:0000256" key="2">
    <source>
        <dbReference type="ARBA" id="ARBA00023002"/>
    </source>
</evidence>
<dbReference type="Pfam" id="PF07110">
    <property type="entry name" value="EthD"/>
    <property type="match status" value="1"/>
</dbReference>
<dbReference type="GO" id="GO:0016491">
    <property type="term" value="F:oxidoreductase activity"/>
    <property type="evidence" value="ECO:0007669"/>
    <property type="project" value="UniProtKB-KW"/>
</dbReference>
<dbReference type="AlphaFoldDB" id="A0A8H4ZT51"/>
<proteinExistence type="inferred from homology"/>
<evidence type="ECO:0000259" key="4">
    <source>
        <dbReference type="Pfam" id="PF07110"/>
    </source>
</evidence>
<dbReference type="InterPro" id="IPR036188">
    <property type="entry name" value="FAD/NAD-bd_sf"/>
</dbReference>
<dbReference type="GO" id="GO:0005737">
    <property type="term" value="C:cytoplasm"/>
    <property type="evidence" value="ECO:0007669"/>
    <property type="project" value="TreeGrafter"/>
</dbReference>
<dbReference type="Gene3D" id="3.30.70.100">
    <property type="match status" value="1"/>
</dbReference>
<dbReference type="InterPro" id="IPR011008">
    <property type="entry name" value="Dimeric_a/b-barrel"/>
</dbReference>
<evidence type="ECO:0000313" key="5">
    <source>
        <dbReference type="EMBL" id="KAF5251731.1"/>
    </source>
</evidence>
<organism evidence="5 6">
    <name type="scientific">Fusarium anthophilum</name>
    <dbReference type="NCBI Taxonomy" id="48485"/>
    <lineage>
        <taxon>Eukaryota</taxon>
        <taxon>Fungi</taxon>
        <taxon>Dikarya</taxon>
        <taxon>Ascomycota</taxon>
        <taxon>Pezizomycotina</taxon>
        <taxon>Sordariomycetes</taxon>
        <taxon>Hypocreomycetidae</taxon>
        <taxon>Hypocreales</taxon>
        <taxon>Nectriaceae</taxon>
        <taxon>Fusarium</taxon>
        <taxon>Fusarium fujikuroi species complex</taxon>
    </lineage>
</organism>
<comment type="caution">
    <text evidence="5">The sequence shown here is derived from an EMBL/GenBank/DDBJ whole genome shotgun (WGS) entry which is preliminary data.</text>
</comment>